<name>A0ABW0SXJ2_9GAMM</name>
<evidence type="ECO:0000313" key="2">
    <source>
        <dbReference type="Proteomes" id="UP001596111"/>
    </source>
</evidence>
<protein>
    <submittedName>
        <fullName evidence="1">Uncharacterized protein</fullName>
    </submittedName>
</protein>
<gene>
    <name evidence="1" type="ORF">ACFPPB_07575</name>
</gene>
<dbReference type="EMBL" id="JBHSNG010000006">
    <property type="protein sequence ID" value="MFC5580970.1"/>
    <property type="molecule type" value="Genomic_DNA"/>
</dbReference>
<evidence type="ECO:0000313" key="1">
    <source>
        <dbReference type="EMBL" id="MFC5580970.1"/>
    </source>
</evidence>
<dbReference type="Proteomes" id="UP001596111">
    <property type="component" value="Unassembled WGS sequence"/>
</dbReference>
<organism evidence="1 2">
    <name type="scientific">Rhodanobacter terrae</name>
    <dbReference type="NCBI Taxonomy" id="418647"/>
    <lineage>
        <taxon>Bacteria</taxon>
        <taxon>Pseudomonadati</taxon>
        <taxon>Pseudomonadota</taxon>
        <taxon>Gammaproteobacteria</taxon>
        <taxon>Lysobacterales</taxon>
        <taxon>Rhodanobacteraceae</taxon>
        <taxon>Rhodanobacter</taxon>
    </lineage>
</organism>
<proteinExistence type="predicted"/>
<keyword evidence="2" id="KW-1185">Reference proteome</keyword>
<reference evidence="2" key="1">
    <citation type="journal article" date="2019" name="Int. J. Syst. Evol. Microbiol.">
        <title>The Global Catalogue of Microorganisms (GCM) 10K type strain sequencing project: providing services to taxonomists for standard genome sequencing and annotation.</title>
        <authorList>
            <consortium name="The Broad Institute Genomics Platform"/>
            <consortium name="The Broad Institute Genome Sequencing Center for Infectious Disease"/>
            <person name="Wu L."/>
            <person name="Ma J."/>
        </authorList>
    </citation>
    <scope>NUCLEOTIDE SEQUENCE [LARGE SCALE GENOMIC DNA]</scope>
    <source>
        <strain evidence="2">CGMCC 1.13587</strain>
    </source>
</reference>
<dbReference type="RefSeq" id="WP_377325962.1">
    <property type="nucleotide sequence ID" value="NZ_JBHSNG010000006.1"/>
</dbReference>
<sequence length="313" mass="34896">MPYEDDEKNEEDEFDLTGVLKGRMLDLSFDYVLIVEWLFERDERTGSALRDWLQGKVPAGKVEYAQCRSRAELEVRLDRARNEVSVRGVPIVHIEAHGEKPHAGQAPAGFVGPDGNGGSEFLGWERLGDVLRPLNIAARFNLLVVGAACYGEGLMLGVRGGEPMPFVAVVGYTDTVSSLSLRHSLVELYRALLLNKAELGAAVDDADRQRHFPEDALLRPTSMTVLLAESFVQGIAISIRKLRRQLSAKAGHVDGSQDLDPTLPLEARQMLRAELEHAWSMMWIQKEIPENARRFAIDADRLFEMAIEYADAL</sequence>
<accession>A0ABW0SXJ2</accession>
<comment type="caution">
    <text evidence="1">The sequence shown here is derived from an EMBL/GenBank/DDBJ whole genome shotgun (WGS) entry which is preliminary data.</text>
</comment>